<proteinExistence type="predicted"/>
<reference evidence="1 2" key="1">
    <citation type="submission" date="2024-05" db="EMBL/GenBank/DDBJ databases">
        <title>Genome sequencing and assembly of Indian major carp, Cirrhinus mrigala (Hamilton, 1822).</title>
        <authorList>
            <person name="Mohindra V."/>
            <person name="Chowdhury L.M."/>
            <person name="Lal K."/>
            <person name="Jena J.K."/>
        </authorList>
    </citation>
    <scope>NUCLEOTIDE SEQUENCE [LARGE SCALE GENOMIC DNA]</scope>
    <source>
        <strain evidence="1">CM1030</strain>
        <tissue evidence="1">Blood</tissue>
    </source>
</reference>
<evidence type="ECO:0000313" key="1">
    <source>
        <dbReference type="EMBL" id="KAL0188254.1"/>
    </source>
</evidence>
<accession>A0ABD0QPU6</accession>
<name>A0ABD0QPU6_CIRMR</name>
<dbReference type="EMBL" id="JAMKFB020000007">
    <property type="protein sequence ID" value="KAL0188254.1"/>
    <property type="molecule type" value="Genomic_DNA"/>
</dbReference>
<sequence length="52" mass="6015">TRSGIWDRAKDFIAHLSRHAYTHFTSTVFRYAIFTCPHQHTHSLLQTSGEPS</sequence>
<dbReference type="AlphaFoldDB" id="A0ABD0QPU6"/>
<gene>
    <name evidence="1" type="ORF">M9458_015353</name>
</gene>
<keyword evidence="2" id="KW-1185">Reference proteome</keyword>
<feature type="non-terminal residue" evidence="1">
    <location>
        <position position="1"/>
    </location>
</feature>
<organism evidence="1 2">
    <name type="scientific">Cirrhinus mrigala</name>
    <name type="common">Mrigala</name>
    <dbReference type="NCBI Taxonomy" id="683832"/>
    <lineage>
        <taxon>Eukaryota</taxon>
        <taxon>Metazoa</taxon>
        <taxon>Chordata</taxon>
        <taxon>Craniata</taxon>
        <taxon>Vertebrata</taxon>
        <taxon>Euteleostomi</taxon>
        <taxon>Actinopterygii</taxon>
        <taxon>Neopterygii</taxon>
        <taxon>Teleostei</taxon>
        <taxon>Ostariophysi</taxon>
        <taxon>Cypriniformes</taxon>
        <taxon>Cyprinidae</taxon>
        <taxon>Labeoninae</taxon>
        <taxon>Labeonini</taxon>
        <taxon>Cirrhinus</taxon>
    </lineage>
</organism>
<dbReference type="Proteomes" id="UP001529510">
    <property type="component" value="Unassembled WGS sequence"/>
</dbReference>
<comment type="caution">
    <text evidence="1">The sequence shown here is derived from an EMBL/GenBank/DDBJ whole genome shotgun (WGS) entry which is preliminary data.</text>
</comment>
<protein>
    <submittedName>
        <fullName evidence="1">Uncharacterized protein</fullName>
    </submittedName>
</protein>
<feature type="non-terminal residue" evidence="1">
    <location>
        <position position="52"/>
    </location>
</feature>
<evidence type="ECO:0000313" key="2">
    <source>
        <dbReference type="Proteomes" id="UP001529510"/>
    </source>
</evidence>